<gene>
    <name evidence="1" type="ORF">SAMN05660662_3866</name>
</gene>
<reference evidence="2" key="1">
    <citation type="submission" date="2016-10" db="EMBL/GenBank/DDBJ databases">
        <authorList>
            <person name="Varghese N."/>
            <person name="Submissions S."/>
        </authorList>
    </citation>
    <scope>NUCLEOTIDE SEQUENCE [LARGE SCALE GENOMIC DNA]</scope>
    <source>
        <strain evidence="2">DSM 44268</strain>
    </source>
</reference>
<dbReference type="EMBL" id="FNBT01000008">
    <property type="protein sequence ID" value="SDF92417.1"/>
    <property type="molecule type" value="Genomic_DNA"/>
</dbReference>
<dbReference type="STRING" id="1550231.SAMN05660662_3866"/>
<dbReference type="Proteomes" id="UP000199406">
    <property type="component" value="Unassembled WGS sequence"/>
</dbReference>
<accession>A0A1G7Q1G0</accession>
<organism evidence="1 2">
    <name type="scientific">Blastococcus aurantiacus</name>
    <dbReference type="NCBI Taxonomy" id="1550231"/>
    <lineage>
        <taxon>Bacteria</taxon>
        <taxon>Bacillati</taxon>
        <taxon>Actinomycetota</taxon>
        <taxon>Actinomycetes</taxon>
        <taxon>Geodermatophilales</taxon>
        <taxon>Geodermatophilaceae</taxon>
        <taxon>Blastococcus</taxon>
    </lineage>
</organism>
<name>A0A1G7Q1G0_9ACTN</name>
<protein>
    <submittedName>
        <fullName evidence="1">L-proline dehydrogenase</fullName>
    </submittedName>
</protein>
<keyword evidence="2" id="KW-1185">Reference proteome</keyword>
<evidence type="ECO:0000313" key="1">
    <source>
        <dbReference type="EMBL" id="SDF92417.1"/>
    </source>
</evidence>
<proteinExistence type="predicted"/>
<sequence>MGRLLAGRLVAGARAEDGLRVAGELAAAGHPVALEHRPAGGDDGAAELAALVARVRVAGAPGDCELTVPVQRPAEARELAAATAEAGLAVVLDGAPDQVDPLLADHPGARVVVRSGEPSAEARCRALAGRRVRLRAGSRTAARLAFVRCVDVLMAGGGRPAVATADPRLIAITGERAAWYGRSPDSWEHVMPWRVRTAEQQQLAAAGTRVRVAVVSGPGAVGALVGRPGGSR</sequence>
<evidence type="ECO:0000313" key="2">
    <source>
        <dbReference type="Proteomes" id="UP000199406"/>
    </source>
</evidence>
<dbReference type="AlphaFoldDB" id="A0A1G7Q1G0"/>